<accession>A0AAP4CZT3</accession>
<dbReference type="InterPro" id="IPR038522">
    <property type="entry name" value="T4/T6SS_DotU_sf"/>
</dbReference>
<feature type="domain" description="Type IV / VI secretion system DotU" evidence="1">
    <location>
        <begin position="15"/>
        <end position="213"/>
    </location>
</feature>
<dbReference type="PANTHER" id="PTHR38033:SF1">
    <property type="entry name" value="DOTU FAMILY TYPE IV_VI SECRETION SYSTEM PROTEIN"/>
    <property type="match status" value="1"/>
</dbReference>
<evidence type="ECO:0000313" key="3">
    <source>
        <dbReference type="Proteomes" id="UP001223214"/>
    </source>
</evidence>
<comment type="caution">
    <text evidence="2">The sequence shown here is derived from an EMBL/GenBank/DDBJ whole genome shotgun (WGS) entry which is preliminary data.</text>
</comment>
<sequence>MSEIKIFPHQPCDIDQLLQNTWLQVVSLRHGVSFQQGEGRKYWQRCVADIETVQRVLKAADHSEQSCQHILYTQCAVLDETVKGRDQEDDAYVQWCNSPLQTHFFGTLEAGNQLYERIRQVLREPAPDISVLICFHRALMLGFLGGYASSSVPEREQLVAQLSERVPAFDFSQTRPILAPAPGRHIVRRWLSHWPVRLWLSTVVVALLWWGLDRWLEGLLPALLPGVIR</sequence>
<dbReference type="Pfam" id="PF09850">
    <property type="entry name" value="DotU"/>
    <property type="match status" value="1"/>
</dbReference>
<protein>
    <submittedName>
        <fullName evidence="2">Type VI secretion system protein TssL, short form</fullName>
    </submittedName>
</protein>
<evidence type="ECO:0000313" key="2">
    <source>
        <dbReference type="EMBL" id="MDK9362551.1"/>
    </source>
</evidence>
<gene>
    <name evidence="2" type="primary">tssL</name>
    <name evidence="2" type="ORF">QQF32_04955</name>
</gene>
<dbReference type="NCBIfam" id="TIGR03349">
    <property type="entry name" value="IV_VI_DotU"/>
    <property type="match status" value="1"/>
</dbReference>
<dbReference type="Proteomes" id="UP001223214">
    <property type="component" value="Unassembled WGS sequence"/>
</dbReference>
<reference evidence="2 3" key="1">
    <citation type="submission" date="2023-06" db="EMBL/GenBank/DDBJ databases">
        <title>Identification and characterization of antibiotic-resistant Gram-negative bacteria.</title>
        <authorList>
            <person name="Cho G.-S."/>
            <person name="Lee J."/>
            <person name="Tai E."/>
            <person name="Jeong S."/>
            <person name="Kim I."/>
            <person name="Kim B.-E."/>
            <person name="Jeong M.-I."/>
            <person name="Oh K.-K."/>
            <person name="Franz C.M.A.P."/>
        </authorList>
    </citation>
    <scope>NUCLEOTIDE SEQUENCE [LARGE SCALE GENOMIC DNA]</scope>
    <source>
        <strain evidence="2 3">V106_12</strain>
    </source>
</reference>
<dbReference type="RefSeq" id="WP_285143697.1">
    <property type="nucleotide sequence ID" value="NZ_JASSOL010000006.1"/>
</dbReference>
<dbReference type="AlphaFoldDB" id="A0AAP4CZT3"/>
<dbReference type="NCBIfam" id="NF038239">
    <property type="entry name" value="T6SS_TssL_short"/>
    <property type="match status" value="1"/>
</dbReference>
<dbReference type="InterPro" id="IPR017732">
    <property type="entry name" value="T4/T6SS_DotU"/>
</dbReference>
<keyword evidence="3" id="KW-1185">Reference proteome</keyword>
<evidence type="ECO:0000259" key="1">
    <source>
        <dbReference type="Pfam" id="PF09850"/>
    </source>
</evidence>
<dbReference type="PANTHER" id="PTHR38033">
    <property type="entry name" value="MEMBRANE PROTEIN-RELATED"/>
    <property type="match status" value="1"/>
</dbReference>
<organism evidence="2 3">
    <name type="scientific">Lelliottia wanjuensis</name>
    <dbReference type="NCBI Taxonomy" id="3050585"/>
    <lineage>
        <taxon>Bacteria</taxon>
        <taxon>Pseudomonadati</taxon>
        <taxon>Pseudomonadota</taxon>
        <taxon>Gammaproteobacteria</taxon>
        <taxon>Enterobacterales</taxon>
        <taxon>Enterobacteriaceae</taxon>
        <taxon>Lelliottia</taxon>
    </lineage>
</organism>
<dbReference type="EMBL" id="JASSOM010000018">
    <property type="protein sequence ID" value="MDK9362551.1"/>
    <property type="molecule type" value="Genomic_DNA"/>
</dbReference>
<dbReference type="Gene3D" id="1.25.40.590">
    <property type="entry name" value="Type IV / VI secretion system, DotU"/>
    <property type="match status" value="1"/>
</dbReference>
<proteinExistence type="predicted"/>
<name>A0AAP4CZT3_9ENTR</name>